<dbReference type="InterPro" id="IPR045865">
    <property type="entry name" value="ACT-like_dom_sf"/>
</dbReference>
<dbReference type="InterPro" id="IPR011009">
    <property type="entry name" value="Kinase-like_dom_sf"/>
</dbReference>
<dbReference type="GO" id="GO:0004364">
    <property type="term" value="F:glutathione transferase activity"/>
    <property type="evidence" value="ECO:0007669"/>
    <property type="project" value="UniProtKB-EC"/>
</dbReference>
<keyword evidence="6" id="KW-0216">Detoxification</keyword>
<dbReference type="Proteomes" id="UP000326939">
    <property type="component" value="Chromosome 2"/>
</dbReference>
<dbReference type="SFLD" id="SFLDS00019">
    <property type="entry name" value="Glutathione_Transferase_(cytos"/>
    <property type="match status" value="1"/>
</dbReference>
<evidence type="ECO:0000313" key="18">
    <source>
        <dbReference type="EMBL" id="KAB5568085.1"/>
    </source>
</evidence>
<dbReference type="PROSITE" id="PS51671">
    <property type="entry name" value="ACT"/>
    <property type="match status" value="1"/>
</dbReference>
<dbReference type="Gene3D" id="1.10.510.10">
    <property type="entry name" value="Transferase(Phosphotransferase) domain 1"/>
    <property type="match status" value="1"/>
</dbReference>
<dbReference type="AlphaFoldDB" id="A0A5N5NKG2"/>
<dbReference type="InterPro" id="IPR002912">
    <property type="entry name" value="ACT_dom"/>
</dbReference>
<dbReference type="SFLD" id="SFLDG01154">
    <property type="entry name" value="Main.5:_Phi-like"/>
    <property type="match status" value="1"/>
</dbReference>
<dbReference type="PRINTS" id="PR00109">
    <property type="entry name" value="TYRKINASE"/>
</dbReference>
<dbReference type="InterPro" id="IPR036282">
    <property type="entry name" value="Glutathione-S-Trfase_C_sf"/>
</dbReference>
<keyword evidence="9" id="KW-0418">Kinase</keyword>
<feature type="domain" description="GST C-terminal" evidence="16">
    <location>
        <begin position="736"/>
        <end position="862"/>
    </location>
</feature>
<comment type="similarity">
    <text evidence="3">Belongs to the protein kinase superfamily. TKL Ser/Thr protein kinase family. RAF subfamily.</text>
</comment>
<dbReference type="InterPro" id="IPR001245">
    <property type="entry name" value="Ser-Thr/Tyr_kinase_cat_dom"/>
</dbReference>
<evidence type="ECO:0000256" key="6">
    <source>
        <dbReference type="ARBA" id="ARBA00022575"/>
    </source>
</evidence>
<dbReference type="InterPro" id="IPR000719">
    <property type="entry name" value="Prot_kinase_dom"/>
</dbReference>
<dbReference type="PROSITE" id="PS50011">
    <property type="entry name" value="PROTEIN_KINASE_DOM"/>
    <property type="match status" value="1"/>
</dbReference>
<dbReference type="CDD" id="cd03187">
    <property type="entry name" value="GST_C_Phi"/>
    <property type="match status" value="1"/>
</dbReference>
<dbReference type="PANTHER" id="PTHR44329:SF278">
    <property type="entry name" value="PROTEIN KINASE DOMAIN-CONTAINING PROTEIN"/>
    <property type="match status" value="1"/>
</dbReference>
<evidence type="ECO:0000256" key="1">
    <source>
        <dbReference type="ARBA" id="ARBA00004514"/>
    </source>
</evidence>
<dbReference type="PROSITE" id="PS50404">
    <property type="entry name" value="GST_NTER"/>
    <property type="match status" value="1"/>
</dbReference>
<evidence type="ECO:0000256" key="12">
    <source>
        <dbReference type="ARBA" id="ARBA00047960"/>
    </source>
</evidence>
<evidence type="ECO:0000256" key="10">
    <source>
        <dbReference type="ARBA" id="ARBA00022840"/>
    </source>
</evidence>
<dbReference type="Pfam" id="PF02798">
    <property type="entry name" value="GST_N"/>
    <property type="match status" value="1"/>
</dbReference>
<comment type="catalytic activity">
    <reaction evidence="11">
        <text>L-threonyl-[protein] + ATP = O-phospho-L-threonyl-[protein] + ADP + H(+)</text>
        <dbReference type="Rhea" id="RHEA:46608"/>
        <dbReference type="Rhea" id="RHEA-COMP:11060"/>
        <dbReference type="Rhea" id="RHEA-COMP:11605"/>
        <dbReference type="ChEBI" id="CHEBI:15378"/>
        <dbReference type="ChEBI" id="CHEBI:30013"/>
        <dbReference type="ChEBI" id="CHEBI:30616"/>
        <dbReference type="ChEBI" id="CHEBI:61977"/>
        <dbReference type="ChEBI" id="CHEBI:456216"/>
        <dbReference type="EC" id="2.7.11.1"/>
    </reaction>
</comment>
<name>A0A5N5NKG2_9ROSI</name>
<comment type="catalytic activity">
    <reaction evidence="13">
        <text>L-seryl-[protein] + ATP = O-phospho-L-seryl-[protein] + ADP + H(+)</text>
        <dbReference type="Rhea" id="RHEA:17989"/>
        <dbReference type="Rhea" id="RHEA-COMP:9863"/>
        <dbReference type="Rhea" id="RHEA-COMP:11604"/>
        <dbReference type="ChEBI" id="CHEBI:15378"/>
        <dbReference type="ChEBI" id="CHEBI:29999"/>
        <dbReference type="ChEBI" id="CHEBI:30616"/>
        <dbReference type="ChEBI" id="CHEBI:83421"/>
        <dbReference type="ChEBI" id="CHEBI:456216"/>
        <dbReference type="EC" id="2.7.11.1"/>
    </reaction>
</comment>
<feature type="domain" description="Protein kinase" evidence="14">
    <location>
        <begin position="298"/>
        <end position="559"/>
    </location>
</feature>
<comment type="similarity">
    <text evidence="2">Belongs to the GST superfamily. Phi family.</text>
</comment>
<evidence type="ECO:0000256" key="3">
    <source>
        <dbReference type="ARBA" id="ARBA00010507"/>
    </source>
</evidence>
<dbReference type="GO" id="GO:0005829">
    <property type="term" value="C:cytosol"/>
    <property type="evidence" value="ECO:0007669"/>
    <property type="project" value="UniProtKB-SubCell"/>
</dbReference>
<dbReference type="EMBL" id="VDCV01000002">
    <property type="protein sequence ID" value="KAB5568085.1"/>
    <property type="molecule type" value="Genomic_DNA"/>
</dbReference>
<dbReference type="GO" id="GO:0005524">
    <property type="term" value="F:ATP binding"/>
    <property type="evidence" value="ECO:0007669"/>
    <property type="project" value="UniProtKB-KW"/>
</dbReference>
<reference evidence="19" key="1">
    <citation type="journal article" date="2019" name="Gigascience">
        <title>De novo genome assembly of the endangered Acer yangbiense, a plant species with extremely small populations endemic to Yunnan Province, China.</title>
        <authorList>
            <person name="Yang J."/>
            <person name="Wariss H.M."/>
            <person name="Tao L."/>
            <person name="Zhang R."/>
            <person name="Yun Q."/>
            <person name="Hollingsworth P."/>
            <person name="Dao Z."/>
            <person name="Luo G."/>
            <person name="Guo H."/>
            <person name="Ma Y."/>
            <person name="Sun W."/>
        </authorList>
    </citation>
    <scope>NUCLEOTIDE SEQUENCE [LARGE SCALE GENOMIC DNA]</scope>
    <source>
        <strain evidence="19">cv. br00</strain>
    </source>
</reference>
<dbReference type="CDD" id="cd13999">
    <property type="entry name" value="STKc_MAP3K-like"/>
    <property type="match status" value="1"/>
</dbReference>
<dbReference type="Gene3D" id="1.20.1050.10">
    <property type="match status" value="1"/>
</dbReference>
<keyword evidence="5" id="KW-0723">Serine/threonine-protein kinase</keyword>
<evidence type="ECO:0000256" key="13">
    <source>
        <dbReference type="ARBA" id="ARBA00048679"/>
    </source>
</evidence>
<dbReference type="SUPFAM" id="SSF47616">
    <property type="entry name" value="GST C-terminal domain-like"/>
    <property type="match status" value="1"/>
</dbReference>
<evidence type="ECO:0000256" key="4">
    <source>
        <dbReference type="ARBA" id="ARBA00022490"/>
    </source>
</evidence>
<dbReference type="Gene3D" id="3.30.200.20">
    <property type="entry name" value="Phosphorylase Kinase, domain 1"/>
    <property type="match status" value="1"/>
</dbReference>
<dbReference type="PROSITE" id="PS50405">
    <property type="entry name" value="GST_CTER"/>
    <property type="match status" value="1"/>
</dbReference>
<evidence type="ECO:0000259" key="14">
    <source>
        <dbReference type="PROSITE" id="PS50011"/>
    </source>
</evidence>
<dbReference type="CDD" id="cd03053">
    <property type="entry name" value="GST_N_Phi"/>
    <property type="match status" value="1"/>
</dbReference>
<dbReference type="FunFam" id="1.20.1050.10:FF:000004">
    <property type="entry name" value="Glutathione S-transferase F2"/>
    <property type="match status" value="1"/>
</dbReference>
<dbReference type="InterPro" id="IPR004046">
    <property type="entry name" value="GST_C"/>
</dbReference>
<keyword evidence="7" id="KW-0808">Transferase</keyword>
<dbReference type="InterPro" id="IPR051681">
    <property type="entry name" value="Ser/Thr_Kinases-Pseudokinases"/>
</dbReference>
<organism evidence="18 19">
    <name type="scientific">Salix brachista</name>
    <dbReference type="NCBI Taxonomy" id="2182728"/>
    <lineage>
        <taxon>Eukaryota</taxon>
        <taxon>Viridiplantae</taxon>
        <taxon>Streptophyta</taxon>
        <taxon>Embryophyta</taxon>
        <taxon>Tracheophyta</taxon>
        <taxon>Spermatophyta</taxon>
        <taxon>Magnoliopsida</taxon>
        <taxon>eudicotyledons</taxon>
        <taxon>Gunneridae</taxon>
        <taxon>Pentapetalae</taxon>
        <taxon>rosids</taxon>
        <taxon>fabids</taxon>
        <taxon>Malpighiales</taxon>
        <taxon>Salicaceae</taxon>
        <taxon>Saliceae</taxon>
        <taxon>Salix</taxon>
    </lineage>
</organism>
<dbReference type="GO" id="GO:0009407">
    <property type="term" value="P:toxin catabolic process"/>
    <property type="evidence" value="ECO:0007669"/>
    <property type="project" value="UniProtKB-ARBA"/>
</dbReference>
<dbReference type="InterPro" id="IPR010987">
    <property type="entry name" value="Glutathione-S-Trfase_C-like"/>
</dbReference>
<evidence type="ECO:0000259" key="17">
    <source>
        <dbReference type="PROSITE" id="PS51671"/>
    </source>
</evidence>
<keyword evidence="8" id="KW-0547">Nucleotide-binding</keyword>
<dbReference type="InterPro" id="IPR004045">
    <property type="entry name" value="Glutathione_S-Trfase_N"/>
</dbReference>
<dbReference type="InterPro" id="IPR036249">
    <property type="entry name" value="Thioredoxin-like_sf"/>
</dbReference>
<dbReference type="Gene3D" id="3.40.30.10">
    <property type="entry name" value="Glutaredoxin"/>
    <property type="match status" value="1"/>
</dbReference>
<evidence type="ECO:0000259" key="15">
    <source>
        <dbReference type="PROSITE" id="PS50404"/>
    </source>
</evidence>
<gene>
    <name evidence="18" type="ORF">DKX38_001878</name>
</gene>
<accession>A0A5N5NKG2</accession>
<evidence type="ECO:0000256" key="11">
    <source>
        <dbReference type="ARBA" id="ARBA00047899"/>
    </source>
</evidence>
<evidence type="ECO:0000256" key="9">
    <source>
        <dbReference type="ARBA" id="ARBA00022777"/>
    </source>
</evidence>
<dbReference type="GO" id="GO:0004674">
    <property type="term" value="F:protein serine/threonine kinase activity"/>
    <property type="evidence" value="ECO:0007669"/>
    <property type="project" value="UniProtKB-KW"/>
</dbReference>
<evidence type="ECO:0000256" key="7">
    <source>
        <dbReference type="ARBA" id="ARBA00022679"/>
    </source>
</evidence>
<proteinExistence type="inferred from homology"/>
<evidence type="ECO:0000313" key="19">
    <source>
        <dbReference type="Proteomes" id="UP000326939"/>
    </source>
</evidence>
<keyword evidence="4" id="KW-0963">Cytoplasm</keyword>
<comment type="subcellular location">
    <subcellularLocation>
        <location evidence="1">Cytoplasm</location>
        <location evidence="1">Cytosol</location>
    </subcellularLocation>
</comment>
<sequence length="862" mass="98555">MEDTESCSSRAVDFVPRNQRQKLDVFNDVLYRLIESNDKEATRPGFEDELRTHFCRLPTRYAMDVNAERPQDVTMHKRLLQMARNPATRPAIEVRLVQVPFAYDGHSGDSVGSDSPRKFQLQYLDYLKKHRHVLHLCLCFIFRIHPPPAFGSLTDFELLHKYQNDDITAITRQIQNSAYQKLMHEITISTNDKPKLLSQLTSLLSEIGLNIQEAHAFSTVDSYSLDVFVVNNWKPEDTERLRSLLVKEIPKIEKNAQSESHAVYPVVEQDQIGISLVSNHMNIPADSIDVWEIDAYQLLFEKKIATGSSGDLYKGTFCSQDVAIKVLRGEHLDDKLQREFSQEVLIMRKVRHKNIVQFIGSCTRPPSLCIVTEFMSGGSMYDFLHKQKGSLNLQSLLRVAIDVSKGMNCLHQNHIIHRDLKSANLLMDENGVVKVADFGVARVQDQTGVMTAETGTYRWMAPEVGAVALNKMVIEHELYDHKADVFSFGIVLWELLTGELPYEHLSPLQAAVGVLQQGLRPSIPSHSHPELADLLKRCWQREPFLRPEFSEILELLQQLERTVADERDDKQKGKSPRRAVTAIRRERRLVESKAKYRLIDLPEEHYQKANKVVDIDGDFGEDGDRKEDNNEDIPEDYRRIKHSALAILQWVYGPPLSTAVSRVLATLLEKDVPFQIIPVDMSKGEHKKPDYLKIQPFGQVPAFQDESISLFESRSICRYVCEKYADKGNKGLYGTNPLEKASIDQWVEAEGQSFGPPSGALVFQLAFAPRMNIPQDQGAIKQNEEKLRKVLDIYERRLGESRFLAGDEFTFADLSHLPNGDYLVNATDKGHLFTSRENVGRWWNEISDRESWKKVVEMRKSS</sequence>
<evidence type="ECO:0000256" key="2">
    <source>
        <dbReference type="ARBA" id="ARBA00010128"/>
    </source>
</evidence>
<dbReference type="InterPro" id="IPR040079">
    <property type="entry name" value="Glutathione_S-Trfase"/>
</dbReference>
<dbReference type="InterPro" id="IPR034347">
    <property type="entry name" value="GST_Phi_C"/>
</dbReference>
<evidence type="ECO:0000256" key="5">
    <source>
        <dbReference type="ARBA" id="ARBA00022527"/>
    </source>
</evidence>
<protein>
    <submittedName>
        <fullName evidence="18">Uncharacterized protein</fullName>
    </submittedName>
</protein>
<keyword evidence="19" id="KW-1185">Reference proteome</keyword>
<evidence type="ECO:0000256" key="8">
    <source>
        <dbReference type="ARBA" id="ARBA00022741"/>
    </source>
</evidence>
<comment type="caution">
    <text evidence="18">The sequence shown here is derived from an EMBL/GenBank/DDBJ whole genome shotgun (WGS) entry which is preliminary data.</text>
</comment>
<comment type="catalytic activity">
    <reaction evidence="12">
        <text>RX + glutathione = an S-substituted glutathione + a halide anion + H(+)</text>
        <dbReference type="Rhea" id="RHEA:16437"/>
        <dbReference type="ChEBI" id="CHEBI:15378"/>
        <dbReference type="ChEBI" id="CHEBI:16042"/>
        <dbReference type="ChEBI" id="CHEBI:17792"/>
        <dbReference type="ChEBI" id="CHEBI:57925"/>
        <dbReference type="ChEBI" id="CHEBI:90779"/>
        <dbReference type="EC" id="2.5.1.18"/>
    </reaction>
</comment>
<dbReference type="SFLD" id="SFLDG00358">
    <property type="entry name" value="Main_(cytGST)"/>
    <property type="match status" value="1"/>
</dbReference>
<dbReference type="FunFam" id="3.40.30.10:FF:000016">
    <property type="entry name" value="Glutathione S-transferase F2"/>
    <property type="match status" value="1"/>
</dbReference>
<dbReference type="SUPFAM" id="SSF55021">
    <property type="entry name" value="ACT-like"/>
    <property type="match status" value="1"/>
</dbReference>
<dbReference type="PROSITE" id="PS00108">
    <property type="entry name" value="PROTEIN_KINASE_ST"/>
    <property type="match status" value="1"/>
</dbReference>
<dbReference type="InterPro" id="IPR008271">
    <property type="entry name" value="Ser/Thr_kinase_AS"/>
</dbReference>
<dbReference type="Pfam" id="PF00043">
    <property type="entry name" value="GST_C"/>
    <property type="match status" value="1"/>
</dbReference>
<feature type="domain" description="ACT" evidence="17">
    <location>
        <begin position="185"/>
        <end position="265"/>
    </location>
</feature>
<keyword evidence="10" id="KW-0067">ATP-binding</keyword>
<dbReference type="SMART" id="SM00220">
    <property type="entry name" value="S_TKc"/>
    <property type="match status" value="1"/>
</dbReference>
<dbReference type="FunFam" id="3.30.200.20:FF:000060">
    <property type="entry name" value="Serine/threonine-protein kinase isoform 1"/>
    <property type="match status" value="1"/>
</dbReference>
<dbReference type="Pfam" id="PF07714">
    <property type="entry name" value="PK_Tyr_Ser-Thr"/>
    <property type="match status" value="1"/>
</dbReference>
<dbReference type="SUPFAM" id="SSF52833">
    <property type="entry name" value="Thioredoxin-like"/>
    <property type="match status" value="1"/>
</dbReference>
<dbReference type="PANTHER" id="PTHR44329">
    <property type="entry name" value="SERINE/THREONINE-PROTEIN KINASE TNNI3K-RELATED"/>
    <property type="match status" value="1"/>
</dbReference>
<feature type="domain" description="GST N-terminal" evidence="15">
    <location>
        <begin position="647"/>
        <end position="728"/>
    </location>
</feature>
<dbReference type="SUPFAM" id="SSF56112">
    <property type="entry name" value="Protein kinase-like (PK-like)"/>
    <property type="match status" value="1"/>
</dbReference>
<evidence type="ECO:0000259" key="16">
    <source>
        <dbReference type="PROSITE" id="PS50405"/>
    </source>
</evidence>